<keyword evidence="11" id="KW-1185">Reference proteome</keyword>
<feature type="transmembrane region" description="Helical" evidence="8">
    <location>
        <begin position="61"/>
        <end position="79"/>
    </location>
</feature>
<evidence type="ECO:0000256" key="1">
    <source>
        <dbReference type="ARBA" id="ARBA00004651"/>
    </source>
</evidence>
<keyword evidence="5" id="KW-0029">Amino-acid transport</keyword>
<evidence type="ECO:0000256" key="2">
    <source>
        <dbReference type="ARBA" id="ARBA00022448"/>
    </source>
</evidence>
<evidence type="ECO:0000256" key="3">
    <source>
        <dbReference type="ARBA" id="ARBA00022475"/>
    </source>
</evidence>
<sequence>MLVGVAINTIVPEKAFSYSSSVATLCVWNWGVIVACHFVYRRRVERGEAPASSFKLPLATPLCWATLAFLAAVTVLLAFDEGQRIALYALPIWVAVLLAGYYLSARRTPPTHPQTSGSALHPDNGHAALHP</sequence>
<reference evidence="10 11" key="1">
    <citation type="submission" date="2018-11" db="EMBL/GenBank/DDBJ databases">
        <title>Microbial catabolism of amino acid.</title>
        <authorList>
            <person name="Hibi M."/>
            <person name="Ogawa J."/>
        </authorList>
    </citation>
    <scope>NUCLEOTIDE SEQUENCE [LARGE SCALE GENOMIC DNA]</scope>
    <source>
        <strain evidence="10 11">C31-06</strain>
    </source>
</reference>
<protein>
    <submittedName>
        <fullName evidence="10">D-serine/D-alanine/glycine transporter</fullName>
    </submittedName>
</protein>
<dbReference type="GO" id="GO:0055085">
    <property type="term" value="P:transmembrane transport"/>
    <property type="evidence" value="ECO:0007669"/>
    <property type="project" value="InterPro"/>
</dbReference>
<evidence type="ECO:0000313" key="10">
    <source>
        <dbReference type="EMBL" id="GCE37931.1"/>
    </source>
</evidence>
<feature type="domain" description="Amino acid permease/ SLC12A" evidence="9">
    <location>
        <begin position="7"/>
        <end position="111"/>
    </location>
</feature>
<comment type="subcellular location">
    <subcellularLocation>
        <location evidence="1">Cell membrane</location>
        <topology evidence="1">Multi-pass membrane protein</topology>
    </subcellularLocation>
</comment>
<dbReference type="InterPro" id="IPR004841">
    <property type="entry name" value="AA-permease/SLC12A_dom"/>
</dbReference>
<dbReference type="GO" id="GO:0005886">
    <property type="term" value="C:plasma membrane"/>
    <property type="evidence" value="ECO:0007669"/>
    <property type="project" value="UniProtKB-SubCell"/>
</dbReference>
<feature type="transmembrane region" description="Helical" evidence="8">
    <location>
        <begin position="20"/>
        <end position="40"/>
    </location>
</feature>
<proteinExistence type="predicted"/>
<keyword evidence="2" id="KW-0813">Transport</keyword>
<dbReference type="AlphaFoldDB" id="A0A402C2W4"/>
<organism evidence="10 11">
    <name type="scientific">Rhodococcus wratislaviensis</name>
    <name type="common">Tsukamurella wratislaviensis</name>
    <dbReference type="NCBI Taxonomy" id="44752"/>
    <lineage>
        <taxon>Bacteria</taxon>
        <taxon>Bacillati</taxon>
        <taxon>Actinomycetota</taxon>
        <taxon>Actinomycetes</taxon>
        <taxon>Mycobacteriales</taxon>
        <taxon>Nocardiaceae</taxon>
        <taxon>Rhodococcus</taxon>
    </lineage>
</organism>
<evidence type="ECO:0000313" key="11">
    <source>
        <dbReference type="Proteomes" id="UP000287519"/>
    </source>
</evidence>
<dbReference type="Pfam" id="PF00324">
    <property type="entry name" value="AA_permease"/>
    <property type="match status" value="1"/>
</dbReference>
<gene>
    <name evidence="10" type="ORF">Rhow_000815</name>
</gene>
<keyword evidence="6 8" id="KW-1133">Transmembrane helix</keyword>
<feature type="transmembrane region" description="Helical" evidence="8">
    <location>
        <begin position="85"/>
        <end position="103"/>
    </location>
</feature>
<evidence type="ECO:0000256" key="4">
    <source>
        <dbReference type="ARBA" id="ARBA00022692"/>
    </source>
</evidence>
<evidence type="ECO:0000256" key="8">
    <source>
        <dbReference type="SAM" id="Phobius"/>
    </source>
</evidence>
<dbReference type="GO" id="GO:0006865">
    <property type="term" value="P:amino acid transport"/>
    <property type="evidence" value="ECO:0007669"/>
    <property type="project" value="UniProtKB-KW"/>
</dbReference>
<dbReference type="EMBL" id="BHYM01000013">
    <property type="protein sequence ID" value="GCE37931.1"/>
    <property type="molecule type" value="Genomic_DNA"/>
</dbReference>
<evidence type="ECO:0000256" key="7">
    <source>
        <dbReference type="ARBA" id="ARBA00023136"/>
    </source>
</evidence>
<keyword evidence="3" id="KW-1003">Cell membrane</keyword>
<name>A0A402C2W4_RHOWR</name>
<dbReference type="PANTHER" id="PTHR43495:SF2">
    <property type="entry name" value="D-SERINE_D-ALANINE_GLYCINE TRANSPORTER"/>
    <property type="match status" value="1"/>
</dbReference>
<evidence type="ECO:0000256" key="6">
    <source>
        <dbReference type="ARBA" id="ARBA00022989"/>
    </source>
</evidence>
<keyword evidence="7 8" id="KW-0472">Membrane</keyword>
<evidence type="ECO:0000259" key="9">
    <source>
        <dbReference type="Pfam" id="PF00324"/>
    </source>
</evidence>
<dbReference type="RefSeq" id="WP_263973384.1">
    <property type="nucleotide sequence ID" value="NZ_BHYM01000013.1"/>
</dbReference>
<keyword evidence="4 8" id="KW-0812">Transmembrane</keyword>
<comment type="caution">
    <text evidence="10">The sequence shown here is derived from an EMBL/GenBank/DDBJ whole genome shotgun (WGS) entry which is preliminary data.</text>
</comment>
<dbReference type="Proteomes" id="UP000287519">
    <property type="component" value="Unassembled WGS sequence"/>
</dbReference>
<evidence type="ECO:0000256" key="5">
    <source>
        <dbReference type="ARBA" id="ARBA00022970"/>
    </source>
</evidence>
<accession>A0A402C2W4</accession>
<dbReference type="PANTHER" id="PTHR43495">
    <property type="entry name" value="GABA PERMEASE"/>
    <property type="match status" value="1"/>
</dbReference>